<dbReference type="Proteomes" id="UP000792457">
    <property type="component" value="Unassembled WGS sequence"/>
</dbReference>
<evidence type="ECO:0000313" key="1">
    <source>
        <dbReference type="EMBL" id="KAG8230284.1"/>
    </source>
</evidence>
<reference evidence="1" key="1">
    <citation type="submission" date="2013-04" db="EMBL/GenBank/DDBJ databases">
        <authorList>
            <person name="Qu J."/>
            <person name="Murali S.C."/>
            <person name="Bandaranaike D."/>
            <person name="Bellair M."/>
            <person name="Blankenburg K."/>
            <person name="Chao H."/>
            <person name="Dinh H."/>
            <person name="Doddapaneni H."/>
            <person name="Downs B."/>
            <person name="Dugan-Rocha S."/>
            <person name="Elkadiri S."/>
            <person name="Gnanaolivu R.D."/>
            <person name="Hernandez B."/>
            <person name="Javaid M."/>
            <person name="Jayaseelan J.C."/>
            <person name="Lee S."/>
            <person name="Li M."/>
            <person name="Ming W."/>
            <person name="Munidasa M."/>
            <person name="Muniz J."/>
            <person name="Nguyen L."/>
            <person name="Ongeri F."/>
            <person name="Osuji N."/>
            <person name="Pu L.-L."/>
            <person name="Puazo M."/>
            <person name="Qu C."/>
            <person name="Quiroz J."/>
            <person name="Raj R."/>
            <person name="Weissenberger G."/>
            <person name="Xin Y."/>
            <person name="Zou X."/>
            <person name="Han Y."/>
            <person name="Richards S."/>
            <person name="Worley K."/>
            <person name="Muzny D."/>
            <person name="Gibbs R."/>
        </authorList>
    </citation>
    <scope>NUCLEOTIDE SEQUENCE</scope>
    <source>
        <strain evidence="1">Sampled in the wild</strain>
    </source>
</reference>
<keyword evidence="2" id="KW-1185">Reference proteome</keyword>
<accession>A0A8K0P451</accession>
<name>A0A8K0P451_LADFU</name>
<gene>
    <name evidence="1" type="ORF">J437_LFUL010187</name>
</gene>
<sequence>MWIACHPSSTPVMDIYFVSEGNNNWSSNSSFPLEYFMAFKVIISQTPSQFAKRHPHCLTGRR</sequence>
<organism evidence="1 2">
    <name type="scientific">Ladona fulva</name>
    <name type="common">Scarce chaser dragonfly</name>
    <name type="synonym">Libellula fulva</name>
    <dbReference type="NCBI Taxonomy" id="123851"/>
    <lineage>
        <taxon>Eukaryota</taxon>
        <taxon>Metazoa</taxon>
        <taxon>Ecdysozoa</taxon>
        <taxon>Arthropoda</taxon>
        <taxon>Hexapoda</taxon>
        <taxon>Insecta</taxon>
        <taxon>Pterygota</taxon>
        <taxon>Palaeoptera</taxon>
        <taxon>Odonata</taxon>
        <taxon>Epiprocta</taxon>
        <taxon>Anisoptera</taxon>
        <taxon>Libelluloidea</taxon>
        <taxon>Libellulidae</taxon>
        <taxon>Ladona</taxon>
    </lineage>
</organism>
<proteinExistence type="predicted"/>
<evidence type="ECO:0000313" key="2">
    <source>
        <dbReference type="Proteomes" id="UP000792457"/>
    </source>
</evidence>
<comment type="caution">
    <text evidence="1">The sequence shown here is derived from an EMBL/GenBank/DDBJ whole genome shotgun (WGS) entry which is preliminary data.</text>
</comment>
<dbReference type="EMBL" id="KZ308476">
    <property type="protein sequence ID" value="KAG8230284.1"/>
    <property type="molecule type" value="Genomic_DNA"/>
</dbReference>
<dbReference type="AlphaFoldDB" id="A0A8K0P451"/>
<reference evidence="1" key="2">
    <citation type="submission" date="2017-10" db="EMBL/GenBank/DDBJ databases">
        <title>Ladona fulva Genome sequencing and assembly.</title>
        <authorList>
            <person name="Murali S."/>
            <person name="Richards S."/>
            <person name="Bandaranaike D."/>
            <person name="Bellair M."/>
            <person name="Blankenburg K."/>
            <person name="Chao H."/>
            <person name="Dinh H."/>
            <person name="Doddapaneni H."/>
            <person name="Dugan-Rocha S."/>
            <person name="Elkadiri S."/>
            <person name="Gnanaolivu R."/>
            <person name="Hernandez B."/>
            <person name="Skinner E."/>
            <person name="Javaid M."/>
            <person name="Lee S."/>
            <person name="Li M."/>
            <person name="Ming W."/>
            <person name="Munidasa M."/>
            <person name="Muniz J."/>
            <person name="Nguyen L."/>
            <person name="Hughes D."/>
            <person name="Osuji N."/>
            <person name="Pu L.-L."/>
            <person name="Puazo M."/>
            <person name="Qu C."/>
            <person name="Quiroz J."/>
            <person name="Raj R."/>
            <person name="Weissenberger G."/>
            <person name="Xin Y."/>
            <person name="Zou X."/>
            <person name="Han Y."/>
            <person name="Worley K."/>
            <person name="Muzny D."/>
            <person name="Gibbs R."/>
        </authorList>
    </citation>
    <scope>NUCLEOTIDE SEQUENCE</scope>
    <source>
        <strain evidence="1">Sampled in the wild</strain>
    </source>
</reference>
<protein>
    <submittedName>
        <fullName evidence="1">Uncharacterized protein</fullName>
    </submittedName>
</protein>